<dbReference type="InterPro" id="IPR036890">
    <property type="entry name" value="HATPase_C_sf"/>
</dbReference>
<proteinExistence type="predicted"/>
<evidence type="ECO:0000313" key="7">
    <source>
        <dbReference type="EMBL" id="ACK67689.1"/>
    </source>
</evidence>
<evidence type="ECO:0000256" key="3">
    <source>
        <dbReference type="ARBA" id="ARBA00022553"/>
    </source>
</evidence>
<dbReference type="OrthoDB" id="537027at2"/>
<dbReference type="SUPFAM" id="SSF47384">
    <property type="entry name" value="Homodimeric domain of signal transducing histidine kinase"/>
    <property type="match status" value="1"/>
</dbReference>
<dbReference type="GO" id="GO:0000155">
    <property type="term" value="F:phosphorelay sensor kinase activity"/>
    <property type="evidence" value="ECO:0007669"/>
    <property type="project" value="InterPro"/>
</dbReference>
<dbReference type="SMART" id="SM00388">
    <property type="entry name" value="HisKA"/>
    <property type="match status" value="1"/>
</dbReference>
<comment type="catalytic activity">
    <reaction evidence="1">
        <text>ATP + protein L-histidine = ADP + protein N-phospho-L-histidine.</text>
        <dbReference type="EC" id="2.7.13.3"/>
    </reaction>
</comment>
<dbReference type="EMBL" id="CP001287">
    <property type="protein sequence ID" value="ACK67689.1"/>
    <property type="molecule type" value="Genomic_DNA"/>
</dbReference>
<gene>
    <name evidence="7" type="ordered locus">PCC8801_3736</name>
</gene>
<organism evidence="7 8">
    <name type="scientific">Rippkaea orientalis (strain PCC 8801 / RF-1)</name>
    <name type="common">Cyanothece sp. (strain PCC 8801)</name>
    <dbReference type="NCBI Taxonomy" id="41431"/>
    <lineage>
        <taxon>Bacteria</taxon>
        <taxon>Bacillati</taxon>
        <taxon>Cyanobacteriota</taxon>
        <taxon>Cyanophyceae</taxon>
        <taxon>Oscillatoriophycideae</taxon>
        <taxon>Chroococcales</taxon>
        <taxon>Aphanothecaceae</taxon>
        <taxon>Rippkaea</taxon>
        <taxon>Rippkaea orientalis</taxon>
    </lineage>
</organism>
<dbReference type="PANTHER" id="PTHR43547">
    <property type="entry name" value="TWO-COMPONENT HISTIDINE KINASE"/>
    <property type="match status" value="1"/>
</dbReference>
<dbReference type="Proteomes" id="UP000008204">
    <property type="component" value="Chromosome"/>
</dbReference>
<accession>B7K2Y8</accession>
<dbReference type="EC" id="2.7.13.3" evidence="2"/>
<dbReference type="STRING" id="41431.PCC8801_3736"/>
<dbReference type="PANTHER" id="PTHR43547:SF2">
    <property type="entry name" value="HYBRID SIGNAL TRANSDUCTION HISTIDINE KINASE C"/>
    <property type="match status" value="1"/>
</dbReference>
<sequence length="500" mass="56059">MAVSQGLLVKLSDIINRYEGMAVDTCLSQQTSALAENTTEQIHQARLKAQNEWFGAIAAIESLLLSQINEITPDSPTCHGLILSAPTPILCHPKLTSQLQTGVFTPQATHHLSLMRLQLPAAYSPKSVCIKGNLAELPLFPEDPIATEQFCLVFTPLFALIAVLGEDSLGLPAFQFSFEPEVIEQGWLTLRSRLCLTHYPQLSQLDALVRHFAPPTPDYRLVSQFSRLLLHHLPPIPTVDSDKPRLTILTAENTVKSHSNRKIAKEITDDTSEVPLLQALTHEIRTPLTTIRTMTRLLLRNKELTPQMVKLLETIDQECSEQINRMELIFRATEVNNSPQETKPRHLVSTSLEEVLQQSIPRWKKQAQRRNVMLDVVVPKKLPQVVSDPAMLDQVLTGLIEKFTRSFSDGGQIRIQVTTAGHQLKLQFQTESHCPHNPLKALGKLLMFHPNTGSLSLNLDVTKHLFHELGGKLIVRQRSEYGEVFTIFLPLGNRESGVME</sequence>
<keyword evidence="5" id="KW-0902">Two-component regulatory system</keyword>
<dbReference type="InterPro" id="IPR036097">
    <property type="entry name" value="HisK_dim/P_sf"/>
</dbReference>
<dbReference type="RefSeq" id="WP_012596947.1">
    <property type="nucleotide sequence ID" value="NC_011726.1"/>
</dbReference>
<dbReference type="Gene3D" id="1.10.287.130">
    <property type="match status" value="1"/>
</dbReference>
<dbReference type="KEGG" id="cyp:PCC8801_3736"/>
<dbReference type="PROSITE" id="PS50109">
    <property type="entry name" value="HIS_KIN"/>
    <property type="match status" value="1"/>
</dbReference>
<evidence type="ECO:0000256" key="5">
    <source>
        <dbReference type="ARBA" id="ARBA00023012"/>
    </source>
</evidence>
<dbReference type="InterPro" id="IPR003661">
    <property type="entry name" value="HisK_dim/P_dom"/>
</dbReference>
<keyword evidence="4 7" id="KW-0808">Transferase</keyword>
<dbReference type="HOGENOM" id="CLU_040649_0_0_3"/>
<dbReference type="InterPro" id="IPR005467">
    <property type="entry name" value="His_kinase_dom"/>
</dbReference>
<evidence type="ECO:0000313" key="8">
    <source>
        <dbReference type="Proteomes" id="UP000008204"/>
    </source>
</evidence>
<dbReference type="CDD" id="cd00082">
    <property type="entry name" value="HisKA"/>
    <property type="match status" value="1"/>
</dbReference>
<reference evidence="8" key="1">
    <citation type="journal article" date="2011" name="MBio">
        <title>Novel metabolic attributes of the genus Cyanothece, comprising a group of unicellular nitrogen-fixing Cyanobacteria.</title>
        <authorList>
            <person name="Bandyopadhyay A."/>
            <person name="Elvitigala T."/>
            <person name="Welsh E."/>
            <person name="Stockel J."/>
            <person name="Liberton M."/>
            <person name="Min H."/>
            <person name="Sherman L.A."/>
            <person name="Pakrasi H.B."/>
        </authorList>
    </citation>
    <scope>NUCLEOTIDE SEQUENCE [LARGE SCALE GENOMIC DNA]</scope>
    <source>
        <strain evidence="8">PCC 8801</strain>
    </source>
</reference>
<keyword evidence="4 7" id="KW-0418">Kinase</keyword>
<dbReference type="Gene3D" id="3.30.565.10">
    <property type="entry name" value="Histidine kinase-like ATPase, C-terminal domain"/>
    <property type="match status" value="1"/>
</dbReference>
<evidence type="ECO:0000256" key="1">
    <source>
        <dbReference type="ARBA" id="ARBA00000085"/>
    </source>
</evidence>
<dbReference type="SUPFAM" id="SSF55874">
    <property type="entry name" value="ATPase domain of HSP90 chaperone/DNA topoisomerase II/histidine kinase"/>
    <property type="match status" value="1"/>
</dbReference>
<keyword evidence="8" id="KW-1185">Reference proteome</keyword>
<evidence type="ECO:0000259" key="6">
    <source>
        <dbReference type="PROSITE" id="PS50109"/>
    </source>
</evidence>
<dbReference type="Pfam" id="PF00512">
    <property type="entry name" value="HisKA"/>
    <property type="match status" value="1"/>
</dbReference>
<feature type="domain" description="Histidine kinase" evidence="6">
    <location>
        <begin position="279"/>
        <end position="493"/>
    </location>
</feature>
<evidence type="ECO:0000256" key="2">
    <source>
        <dbReference type="ARBA" id="ARBA00012438"/>
    </source>
</evidence>
<name>B7K2Y8_RIPO1</name>
<dbReference type="AlphaFoldDB" id="B7K2Y8"/>
<protein>
    <recommendedName>
        <fullName evidence="2">histidine kinase</fullName>
        <ecNumber evidence="2">2.7.13.3</ecNumber>
    </recommendedName>
</protein>
<evidence type="ECO:0000256" key="4">
    <source>
        <dbReference type="ARBA" id="ARBA00022777"/>
    </source>
</evidence>
<keyword evidence="3" id="KW-0597">Phosphoprotein</keyword>
<dbReference type="eggNOG" id="COG2205">
    <property type="taxonomic scope" value="Bacteria"/>
</dbReference>